<evidence type="ECO:0000313" key="4">
    <source>
        <dbReference type="Proteomes" id="UP000325003"/>
    </source>
</evidence>
<dbReference type="InterPro" id="IPR050707">
    <property type="entry name" value="HTH_MetabolicPath_Reg"/>
</dbReference>
<dbReference type="AlphaFoldDB" id="A0A5B1L6V1"/>
<dbReference type="Pfam" id="PF09339">
    <property type="entry name" value="HTH_IclR"/>
    <property type="match status" value="1"/>
</dbReference>
<dbReference type="GO" id="GO:0003700">
    <property type="term" value="F:DNA-binding transcription factor activity"/>
    <property type="evidence" value="ECO:0007669"/>
    <property type="project" value="TreeGrafter"/>
</dbReference>
<evidence type="ECO:0000313" key="3">
    <source>
        <dbReference type="EMBL" id="KAA1416403.1"/>
    </source>
</evidence>
<dbReference type="InterPro" id="IPR005471">
    <property type="entry name" value="Tscrpt_reg_IclR_N"/>
</dbReference>
<accession>A0A5B1L6V1</accession>
<dbReference type="InterPro" id="IPR036390">
    <property type="entry name" value="WH_DNA-bd_sf"/>
</dbReference>
<keyword evidence="4" id="KW-1185">Reference proteome</keyword>
<evidence type="ECO:0000259" key="2">
    <source>
        <dbReference type="PROSITE" id="PS51077"/>
    </source>
</evidence>
<protein>
    <submittedName>
        <fullName evidence="3">Helix-turn-helix domain-containing protein</fullName>
    </submittedName>
</protein>
<proteinExistence type="predicted"/>
<dbReference type="InterPro" id="IPR036388">
    <property type="entry name" value="WH-like_DNA-bd_sf"/>
</dbReference>
<feature type="domain" description="HTH iclR-type" evidence="2">
    <location>
        <begin position="5"/>
        <end position="68"/>
    </location>
</feature>
<reference evidence="3 4" key="1">
    <citation type="submission" date="2019-09" db="EMBL/GenBank/DDBJ databases">
        <title>Nocardioides panacisoli sp. nov., isolated from the soil of a ginseng field.</title>
        <authorList>
            <person name="Cho C."/>
        </authorList>
    </citation>
    <scope>NUCLEOTIDE SEQUENCE [LARGE SCALE GENOMIC DNA]</scope>
    <source>
        <strain evidence="3 4">BN130099</strain>
    </source>
</reference>
<dbReference type="EMBL" id="VUJV01000007">
    <property type="protein sequence ID" value="KAA1416403.1"/>
    <property type="molecule type" value="Genomic_DNA"/>
</dbReference>
<dbReference type="SUPFAM" id="SSF46785">
    <property type="entry name" value="Winged helix' DNA-binding domain"/>
    <property type="match status" value="1"/>
</dbReference>
<dbReference type="PROSITE" id="PS51077">
    <property type="entry name" value="HTH_ICLR"/>
    <property type="match status" value="1"/>
</dbReference>
<reference evidence="3 4" key="2">
    <citation type="submission" date="2019-09" db="EMBL/GenBank/DDBJ databases">
        <authorList>
            <person name="Jin C."/>
        </authorList>
    </citation>
    <scope>NUCLEOTIDE SEQUENCE [LARGE SCALE GENOMIC DNA]</scope>
    <source>
        <strain evidence="3 4">BN130099</strain>
    </source>
</reference>
<organism evidence="3 4">
    <name type="scientific">Nocardioides humilatus</name>
    <dbReference type="NCBI Taxonomy" id="2607660"/>
    <lineage>
        <taxon>Bacteria</taxon>
        <taxon>Bacillati</taxon>
        <taxon>Actinomycetota</taxon>
        <taxon>Actinomycetes</taxon>
        <taxon>Propionibacteriales</taxon>
        <taxon>Nocardioidaceae</taxon>
        <taxon>Nocardioides</taxon>
    </lineage>
</organism>
<dbReference type="GO" id="GO:0003677">
    <property type="term" value="F:DNA binding"/>
    <property type="evidence" value="ECO:0007669"/>
    <property type="project" value="InterPro"/>
</dbReference>
<feature type="region of interest" description="Disordered" evidence="1">
    <location>
        <begin position="284"/>
        <end position="305"/>
    </location>
</feature>
<dbReference type="GO" id="GO:0045892">
    <property type="term" value="P:negative regulation of DNA-templated transcription"/>
    <property type="evidence" value="ECO:0007669"/>
    <property type="project" value="TreeGrafter"/>
</dbReference>
<evidence type="ECO:0000256" key="1">
    <source>
        <dbReference type="SAM" id="MobiDB-lite"/>
    </source>
</evidence>
<dbReference type="Gene3D" id="1.10.10.10">
    <property type="entry name" value="Winged helix-like DNA-binding domain superfamily/Winged helix DNA-binding domain"/>
    <property type="match status" value="1"/>
</dbReference>
<dbReference type="Proteomes" id="UP000325003">
    <property type="component" value="Unassembled WGS sequence"/>
</dbReference>
<name>A0A5B1L6V1_9ACTN</name>
<comment type="caution">
    <text evidence="3">The sequence shown here is derived from an EMBL/GenBank/DDBJ whole genome shotgun (WGS) entry which is preliminary data.</text>
</comment>
<dbReference type="PANTHER" id="PTHR30136:SF35">
    <property type="entry name" value="HTH-TYPE TRANSCRIPTIONAL REGULATOR RV1719"/>
    <property type="match status" value="1"/>
</dbReference>
<sequence>MTDPSPPTSRVVDILELVASRDPQSLRAADLSRELGISKATGHAIVQTLCERGWLVRDVTTKTLSLGPGLGPVARAAHEQRRASGRALEAARGLAATTGYTASVVELVGTTMFVSSVDPGDPTGPTLEHRVTYAAPFGSLFAAWASPGDRADWFRRGLVTGPAATSYGAFLDQARNEGVLVERMSPIVEHVTPLLEASESGTVSADLRRMVRAVVDEVVRAGIPQRKRSADPQPVTSVAAPVLAADGRMSVALVVHPLQAISARELHRAKTLVVRAAEAVSRSAVTADAAGPRSHHPTPEPSLLG</sequence>
<gene>
    <name evidence="3" type="ORF">F0U44_18995</name>
</gene>
<dbReference type="RefSeq" id="WP_149729944.1">
    <property type="nucleotide sequence ID" value="NZ_VUJV01000007.1"/>
</dbReference>
<dbReference type="PANTHER" id="PTHR30136">
    <property type="entry name" value="HELIX-TURN-HELIX TRANSCRIPTIONAL REGULATOR, ICLR FAMILY"/>
    <property type="match status" value="1"/>
</dbReference>